<dbReference type="InterPro" id="IPR035906">
    <property type="entry name" value="MetI-like_sf"/>
</dbReference>
<keyword evidence="10" id="KW-1185">Reference proteome</keyword>
<dbReference type="InterPro" id="IPR000515">
    <property type="entry name" value="MetI-like"/>
</dbReference>
<dbReference type="PANTHER" id="PTHR43005:SF2">
    <property type="entry name" value="INTEGRAL MEMBRANE SUGAR TRANSPORT PROTEIN"/>
    <property type="match status" value="1"/>
</dbReference>
<feature type="transmembrane region" description="Helical" evidence="7">
    <location>
        <begin position="168"/>
        <end position="190"/>
    </location>
</feature>
<dbReference type="OrthoDB" id="9785347at2"/>
<keyword evidence="4 7" id="KW-0812">Transmembrane</keyword>
<dbReference type="AlphaFoldDB" id="A0A662ZBR7"/>
<evidence type="ECO:0000256" key="4">
    <source>
        <dbReference type="ARBA" id="ARBA00022692"/>
    </source>
</evidence>
<reference evidence="9 10" key="1">
    <citation type="submission" date="2016-10" db="EMBL/GenBank/DDBJ databases">
        <authorList>
            <person name="Varghese N."/>
            <person name="Submissions S."/>
        </authorList>
    </citation>
    <scope>NUCLEOTIDE SEQUENCE [LARGE SCALE GENOMIC DNA]</scope>
    <source>
        <strain evidence="9 10">22B</strain>
    </source>
</reference>
<dbReference type="PANTHER" id="PTHR43005">
    <property type="entry name" value="BLR7065 PROTEIN"/>
    <property type="match status" value="1"/>
</dbReference>
<feature type="transmembrane region" description="Helical" evidence="7">
    <location>
        <begin position="271"/>
        <end position="294"/>
    </location>
</feature>
<evidence type="ECO:0000313" key="10">
    <source>
        <dbReference type="Proteomes" id="UP000243374"/>
    </source>
</evidence>
<dbReference type="SUPFAM" id="SSF161098">
    <property type="entry name" value="MetI-like"/>
    <property type="match status" value="1"/>
</dbReference>
<organism evidence="9 10">
    <name type="scientific">Succinivibrio dextrinosolvens</name>
    <dbReference type="NCBI Taxonomy" id="83771"/>
    <lineage>
        <taxon>Bacteria</taxon>
        <taxon>Pseudomonadati</taxon>
        <taxon>Pseudomonadota</taxon>
        <taxon>Gammaproteobacteria</taxon>
        <taxon>Aeromonadales</taxon>
        <taxon>Succinivibrionaceae</taxon>
        <taxon>Succinivibrio</taxon>
    </lineage>
</organism>
<feature type="domain" description="ABC transmembrane type-1" evidence="8">
    <location>
        <begin position="77"/>
        <end position="290"/>
    </location>
</feature>
<dbReference type="RefSeq" id="WP_074841475.1">
    <property type="nucleotide sequence ID" value="NZ_CP047056.1"/>
</dbReference>
<dbReference type="Proteomes" id="UP000243374">
    <property type="component" value="Unassembled WGS sequence"/>
</dbReference>
<dbReference type="CDD" id="cd06261">
    <property type="entry name" value="TM_PBP2"/>
    <property type="match status" value="1"/>
</dbReference>
<feature type="transmembrane region" description="Helical" evidence="7">
    <location>
        <begin position="114"/>
        <end position="135"/>
    </location>
</feature>
<proteinExistence type="inferred from homology"/>
<dbReference type="Pfam" id="PF00528">
    <property type="entry name" value="BPD_transp_1"/>
    <property type="match status" value="1"/>
</dbReference>
<protein>
    <submittedName>
        <fullName evidence="9">Carbohydrate ABC transporter membrane protein 1, CUT1 family</fullName>
    </submittedName>
</protein>
<dbReference type="GO" id="GO:0005886">
    <property type="term" value="C:plasma membrane"/>
    <property type="evidence" value="ECO:0007669"/>
    <property type="project" value="UniProtKB-SubCell"/>
</dbReference>
<evidence type="ECO:0000259" key="8">
    <source>
        <dbReference type="PROSITE" id="PS50928"/>
    </source>
</evidence>
<evidence type="ECO:0000256" key="1">
    <source>
        <dbReference type="ARBA" id="ARBA00004651"/>
    </source>
</evidence>
<feature type="transmembrane region" description="Helical" evidence="7">
    <location>
        <begin position="12"/>
        <end position="31"/>
    </location>
</feature>
<name>A0A662ZBR7_9GAMM</name>
<dbReference type="Gene3D" id="1.10.3720.10">
    <property type="entry name" value="MetI-like"/>
    <property type="match status" value="1"/>
</dbReference>
<evidence type="ECO:0000256" key="3">
    <source>
        <dbReference type="ARBA" id="ARBA00022475"/>
    </source>
</evidence>
<sequence length="301" mass="33950">MFKMTLKHQQRVIIVSFLTIPLILLFTFSYYPASQLFYISLTDWDGYAPVKEFVGFDNYAELLEENPFTSDDAPLHSLLVCGYYCVGAIIQLCLALWFAVLINTKLMGHNLFKTLIFIPFVLNSVAASMVFQIFYQVDGALDSFLKSIGLSDLIVSQGWLMNSSVVNWALVAASIWRYLGFNLILFYGILQSIPQDQYEAARIEGANEWQQFRYITLPSIKLVFGLQILLAFVGSLSVFEIPYIITKGANGTKTFVMSTIENAFNFNNFGLASAMAVILLVIVIFFMIIQNLLFGEKKGGR</sequence>
<feature type="transmembrane region" description="Helical" evidence="7">
    <location>
        <begin position="222"/>
        <end position="245"/>
    </location>
</feature>
<evidence type="ECO:0000256" key="2">
    <source>
        <dbReference type="ARBA" id="ARBA00022448"/>
    </source>
</evidence>
<comment type="subcellular location">
    <subcellularLocation>
        <location evidence="1 7">Cell membrane</location>
        <topology evidence="1 7">Multi-pass membrane protein</topology>
    </subcellularLocation>
</comment>
<dbReference type="PROSITE" id="PS50928">
    <property type="entry name" value="ABC_TM1"/>
    <property type="match status" value="1"/>
</dbReference>
<evidence type="ECO:0000313" key="9">
    <source>
        <dbReference type="EMBL" id="SFK36390.1"/>
    </source>
</evidence>
<evidence type="ECO:0000256" key="7">
    <source>
        <dbReference type="RuleBase" id="RU363032"/>
    </source>
</evidence>
<keyword evidence="5 7" id="KW-1133">Transmembrane helix</keyword>
<accession>A0A662ZBR7</accession>
<keyword evidence="3" id="KW-1003">Cell membrane</keyword>
<evidence type="ECO:0000256" key="6">
    <source>
        <dbReference type="ARBA" id="ARBA00023136"/>
    </source>
</evidence>
<feature type="transmembrane region" description="Helical" evidence="7">
    <location>
        <begin position="77"/>
        <end position="102"/>
    </location>
</feature>
<gene>
    <name evidence="9" type="ORF">SAMN04487865_10614</name>
</gene>
<comment type="similarity">
    <text evidence="7">Belongs to the binding-protein-dependent transport system permease family.</text>
</comment>
<keyword evidence="2 7" id="KW-0813">Transport</keyword>
<evidence type="ECO:0000256" key="5">
    <source>
        <dbReference type="ARBA" id="ARBA00022989"/>
    </source>
</evidence>
<dbReference type="GO" id="GO:0055085">
    <property type="term" value="P:transmembrane transport"/>
    <property type="evidence" value="ECO:0007669"/>
    <property type="project" value="InterPro"/>
</dbReference>
<dbReference type="EMBL" id="FOSF01000061">
    <property type="protein sequence ID" value="SFK36390.1"/>
    <property type="molecule type" value="Genomic_DNA"/>
</dbReference>
<keyword evidence="6 7" id="KW-0472">Membrane</keyword>